<organism evidence="2 3">
    <name type="scientific">Monilinia fructicola</name>
    <name type="common">Brown rot fungus</name>
    <name type="synonym">Ciboria fructicola</name>
    <dbReference type="NCBI Taxonomy" id="38448"/>
    <lineage>
        <taxon>Eukaryota</taxon>
        <taxon>Fungi</taxon>
        <taxon>Dikarya</taxon>
        <taxon>Ascomycota</taxon>
        <taxon>Pezizomycotina</taxon>
        <taxon>Leotiomycetes</taxon>
        <taxon>Helotiales</taxon>
        <taxon>Sclerotiniaceae</taxon>
        <taxon>Monilinia</taxon>
    </lineage>
</organism>
<dbReference type="AlphaFoldDB" id="A0A5M9JFR4"/>
<dbReference type="Proteomes" id="UP000322873">
    <property type="component" value="Unassembled WGS sequence"/>
</dbReference>
<name>A0A5M9JFR4_MONFR</name>
<proteinExistence type="predicted"/>
<accession>A0A5M9JFR4</accession>
<gene>
    <name evidence="2" type="ORF">EYC84_009105</name>
</gene>
<comment type="caution">
    <text evidence="2">The sequence shown here is derived from an EMBL/GenBank/DDBJ whole genome shotgun (WGS) entry which is preliminary data.</text>
</comment>
<evidence type="ECO:0000313" key="2">
    <source>
        <dbReference type="EMBL" id="KAA8566556.1"/>
    </source>
</evidence>
<feature type="compositionally biased region" description="Polar residues" evidence="1">
    <location>
        <begin position="76"/>
        <end position="88"/>
    </location>
</feature>
<evidence type="ECO:0000313" key="3">
    <source>
        <dbReference type="Proteomes" id="UP000322873"/>
    </source>
</evidence>
<reference evidence="2 3" key="1">
    <citation type="submission" date="2019-06" db="EMBL/GenBank/DDBJ databases">
        <title>Genome Sequence of the Brown Rot Fungal Pathogen Monilinia fructicola.</title>
        <authorList>
            <person name="De Miccolis Angelini R.M."/>
            <person name="Landi L."/>
            <person name="Abate D."/>
            <person name="Pollastro S."/>
            <person name="Romanazzi G."/>
            <person name="Faretra F."/>
        </authorList>
    </citation>
    <scope>NUCLEOTIDE SEQUENCE [LARGE SCALE GENOMIC DNA]</scope>
    <source>
        <strain evidence="2 3">Mfrc123</strain>
    </source>
</reference>
<protein>
    <submittedName>
        <fullName evidence="2">Uncharacterized protein</fullName>
    </submittedName>
</protein>
<dbReference type="EMBL" id="VICG01000012">
    <property type="protein sequence ID" value="KAA8566556.1"/>
    <property type="molecule type" value="Genomic_DNA"/>
</dbReference>
<evidence type="ECO:0000256" key="1">
    <source>
        <dbReference type="SAM" id="MobiDB-lite"/>
    </source>
</evidence>
<keyword evidence="3" id="KW-1185">Reference proteome</keyword>
<feature type="region of interest" description="Disordered" evidence="1">
    <location>
        <begin position="69"/>
        <end position="95"/>
    </location>
</feature>
<sequence>MTKRNPDRKKIYDSVDLNSIIAKPKENRSTVDDGWVQILLIPRLYQQKDRDSPSQRFGSLAGLDASALGPRAPSTLAHQNCFSPNPIMTSDPAKD</sequence>